<dbReference type="RefSeq" id="WP_344794057.1">
    <property type="nucleotide sequence ID" value="NZ_BAABAU010000001.1"/>
</dbReference>
<dbReference type="PANTHER" id="PTHR43364">
    <property type="entry name" value="NADH-SPECIFIC METHYLGLYOXAL REDUCTASE-RELATED"/>
    <property type="match status" value="1"/>
</dbReference>
<dbReference type="SUPFAM" id="SSF51430">
    <property type="entry name" value="NAD(P)-linked oxidoreductase"/>
    <property type="match status" value="1"/>
</dbReference>
<gene>
    <name evidence="2" type="ORF">GCM10022256_11460</name>
</gene>
<dbReference type="EMBL" id="BAABAU010000001">
    <property type="protein sequence ID" value="GAA4265534.1"/>
    <property type="molecule type" value="Genomic_DNA"/>
</dbReference>
<dbReference type="Gene3D" id="3.20.20.100">
    <property type="entry name" value="NADP-dependent oxidoreductase domain"/>
    <property type="match status" value="1"/>
</dbReference>
<sequence length="321" mass="34873">MDPLILLPDLFPEHERPFPLALGTNVFGWTVGAPTALAILDEFTADGGTVIDTADVYSVWLPGNSGGESETIIGRWLARPGNRDRVILSTKVGQHPDAPGLTRDSIRRGVEASLRRLRTDRIDLYFAHFDDDETPLDETVAALSELVDEGKIRYPAASNYTGRRLRQALAIADSEHLHPFAAVQSAYNLVRRADFETDVAPIVDHFGLAVLPHSSLASGFLTGKYRDEGARGDSPRGGRAMSYLTPENTEVLDAMTVIAERHRVSPAAVAIAWLASRQNVVGALASARSTTQLETLLDAARIDLSQAELEELSRVSDRPAA</sequence>
<proteinExistence type="predicted"/>
<name>A0ABP8E015_9MICO</name>
<comment type="caution">
    <text evidence="2">The sequence shown here is derived from an EMBL/GenBank/DDBJ whole genome shotgun (WGS) entry which is preliminary data.</text>
</comment>
<keyword evidence="3" id="KW-1185">Reference proteome</keyword>
<evidence type="ECO:0000313" key="3">
    <source>
        <dbReference type="Proteomes" id="UP001501594"/>
    </source>
</evidence>
<dbReference type="InterPro" id="IPR050523">
    <property type="entry name" value="AKR_Detox_Biosynth"/>
</dbReference>
<dbReference type="InterPro" id="IPR036812">
    <property type="entry name" value="NAD(P)_OxRdtase_dom_sf"/>
</dbReference>
<evidence type="ECO:0000259" key="1">
    <source>
        <dbReference type="Pfam" id="PF00248"/>
    </source>
</evidence>
<dbReference type="Proteomes" id="UP001501594">
    <property type="component" value="Unassembled WGS sequence"/>
</dbReference>
<accession>A0ABP8E015</accession>
<organism evidence="2 3">
    <name type="scientific">Frondihabitans peucedani</name>
    <dbReference type="NCBI Taxonomy" id="598626"/>
    <lineage>
        <taxon>Bacteria</taxon>
        <taxon>Bacillati</taxon>
        <taxon>Actinomycetota</taxon>
        <taxon>Actinomycetes</taxon>
        <taxon>Micrococcales</taxon>
        <taxon>Microbacteriaceae</taxon>
        <taxon>Frondihabitans</taxon>
    </lineage>
</organism>
<evidence type="ECO:0000313" key="2">
    <source>
        <dbReference type="EMBL" id="GAA4265534.1"/>
    </source>
</evidence>
<dbReference type="Pfam" id="PF00248">
    <property type="entry name" value="Aldo_ket_red"/>
    <property type="match status" value="1"/>
</dbReference>
<dbReference type="InterPro" id="IPR023210">
    <property type="entry name" value="NADP_OxRdtase_dom"/>
</dbReference>
<reference evidence="3" key="1">
    <citation type="journal article" date="2019" name="Int. J. Syst. Evol. Microbiol.">
        <title>The Global Catalogue of Microorganisms (GCM) 10K type strain sequencing project: providing services to taxonomists for standard genome sequencing and annotation.</title>
        <authorList>
            <consortium name="The Broad Institute Genomics Platform"/>
            <consortium name="The Broad Institute Genome Sequencing Center for Infectious Disease"/>
            <person name="Wu L."/>
            <person name="Ma J."/>
        </authorList>
    </citation>
    <scope>NUCLEOTIDE SEQUENCE [LARGE SCALE GENOMIC DNA]</scope>
    <source>
        <strain evidence="3">JCM 17442</strain>
    </source>
</reference>
<dbReference type="PANTHER" id="PTHR43364:SF6">
    <property type="entry name" value="OXIDOREDUCTASE-RELATED"/>
    <property type="match status" value="1"/>
</dbReference>
<protein>
    <submittedName>
        <fullName evidence="2">Aldo/keto reductase</fullName>
    </submittedName>
</protein>
<feature type="domain" description="NADP-dependent oxidoreductase" evidence="1">
    <location>
        <begin position="19"/>
        <end position="315"/>
    </location>
</feature>